<dbReference type="Gene3D" id="3.40.50.620">
    <property type="entry name" value="HUPs"/>
    <property type="match status" value="1"/>
</dbReference>
<evidence type="ECO:0000313" key="2">
    <source>
        <dbReference type="EMBL" id="GFR47289.1"/>
    </source>
</evidence>
<evidence type="ECO:0000313" key="3">
    <source>
        <dbReference type="Proteomes" id="UP001054857"/>
    </source>
</evidence>
<proteinExistence type="predicted"/>
<dbReference type="PANTHER" id="PTHR30336:SF20">
    <property type="entry name" value="DUF218 DOMAIN-CONTAINING PROTEIN"/>
    <property type="match status" value="1"/>
</dbReference>
<name>A0AAD3DUE8_9CHLO</name>
<reference evidence="2 3" key="1">
    <citation type="journal article" date="2021" name="Sci. Rep.">
        <title>Genome sequencing of the multicellular alga Astrephomene provides insights into convergent evolution of germ-soma differentiation.</title>
        <authorList>
            <person name="Yamashita S."/>
            <person name="Yamamoto K."/>
            <person name="Matsuzaki R."/>
            <person name="Suzuki S."/>
            <person name="Yamaguchi H."/>
            <person name="Hirooka S."/>
            <person name="Minakuchi Y."/>
            <person name="Miyagishima S."/>
            <person name="Kawachi M."/>
            <person name="Toyoda A."/>
            <person name="Nozaki H."/>
        </authorList>
    </citation>
    <scope>NUCLEOTIDE SEQUENCE [LARGE SCALE GENOMIC DNA]</scope>
    <source>
        <strain evidence="2 3">NIES-4017</strain>
    </source>
</reference>
<sequence length="267" mass="29365">MLKIAVLSAAAGALLAFALSPACLRWLHGLLASRSPPLPEDAVADVAIVLGYALFRDGSPTQPLKGRVAAGVDLLLRGRARHLLFSGAHPGGVVARRSEANVMRELAEELFMTNNQTNRNRHRTDCTDPDDDDGNVEWKKVQDRLYEEDASTSTYENALFSLDICRQHGWTTLLVVTSPFHQVRSELVFRRLVNTVASSHGAAAGAASSSTAGGTDWGLPTIKVYMARTAFVPHSGYFLPVFDRIVDLWDWARELLALVYYFAKDRI</sequence>
<dbReference type="CDD" id="cd06259">
    <property type="entry name" value="YdcF-like"/>
    <property type="match status" value="1"/>
</dbReference>
<gene>
    <name evidence="2" type="ORF">Agub_g8976</name>
</gene>
<dbReference type="Proteomes" id="UP001054857">
    <property type="component" value="Unassembled WGS sequence"/>
</dbReference>
<dbReference type="InterPro" id="IPR014729">
    <property type="entry name" value="Rossmann-like_a/b/a_fold"/>
</dbReference>
<accession>A0AAD3DUE8</accession>
<dbReference type="Pfam" id="PF02698">
    <property type="entry name" value="DUF218"/>
    <property type="match status" value="1"/>
</dbReference>
<evidence type="ECO:0000259" key="1">
    <source>
        <dbReference type="Pfam" id="PF02698"/>
    </source>
</evidence>
<keyword evidence="3" id="KW-1185">Reference proteome</keyword>
<organism evidence="2 3">
    <name type="scientific">Astrephomene gubernaculifera</name>
    <dbReference type="NCBI Taxonomy" id="47775"/>
    <lineage>
        <taxon>Eukaryota</taxon>
        <taxon>Viridiplantae</taxon>
        <taxon>Chlorophyta</taxon>
        <taxon>core chlorophytes</taxon>
        <taxon>Chlorophyceae</taxon>
        <taxon>CS clade</taxon>
        <taxon>Chlamydomonadales</taxon>
        <taxon>Astrephomenaceae</taxon>
        <taxon>Astrephomene</taxon>
    </lineage>
</organism>
<feature type="domain" description="DUF218" evidence="1">
    <location>
        <begin position="140"/>
        <end position="195"/>
    </location>
</feature>
<dbReference type="GO" id="GO:0005886">
    <property type="term" value="C:plasma membrane"/>
    <property type="evidence" value="ECO:0007669"/>
    <property type="project" value="TreeGrafter"/>
</dbReference>
<dbReference type="InterPro" id="IPR051599">
    <property type="entry name" value="Cell_Envelope_Assoc"/>
</dbReference>
<dbReference type="InterPro" id="IPR003848">
    <property type="entry name" value="DUF218"/>
</dbReference>
<dbReference type="AlphaFoldDB" id="A0AAD3DUE8"/>
<dbReference type="EMBL" id="BMAR01000017">
    <property type="protein sequence ID" value="GFR47289.1"/>
    <property type="molecule type" value="Genomic_DNA"/>
</dbReference>
<protein>
    <recommendedName>
        <fullName evidence="1">DUF218 domain-containing protein</fullName>
    </recommendedName>
</protein>
<dbReference type="PANTHER" id="PTHR30336">
    <property type="entry name" value="INNER MEMBRANE PROTEIN, PROBABLE PERMEASE"/>
    <property type="match status" value="1"/>
</dbReference>
<comment type="caution">
    <text evidence="2">The sequence shown here is derived from an EMBL/GenBank/DDBJ whole genome shotgun (WGS) entry which is preliminary data.</text>
</comment>